<dbReference type="InterPro" id="IPR052354">
    <property type="entry name" value="Cell_Wall_Dynamics_Protein"/>
</dbReference>
<dbReference type="InterPro" id="IPR023346">
    <property type="entry name" value="Lysozyme-like_dom_sf"/>
</dbReference>
<dbReference type="EMBL" id="LR796380">
    <property type="protein sequence ID" value="CAB4140849.1"/>
    <property type="molecule type" value="Genomic_DNA"/>
</dbReference>
<dbReference type="SUPFAM" id="SSF53955">
    <property type="entry name" value="Lysozyme-like"/>
    <property type="match status" value="1"/>
</dbReference>
<organism evidence="1">
    <name type="scientific">uncultured Caudovirales phage</name>
    <dbReference type="NCBI Taxonomy" id="2100421"/>
    <lineage>
        <taxon>Viruses</taxon>
        <taxon>Duplodnaviria</taxon>
        <taxon>Heunggongvirae</taxon>
        <taxon>Uroviricota</taxon>
        <taxon>Caudoviricetes</taxon>
        <taxon>Peduoviridae</taxon>
        <taxon>Maltschvirus</taxon>
        <taxon>Maltschvirus maltsch</taxon>
    </lineage>
</organism>
<reference evidence="1" key="1">
    <citation type="submission" date="2020-04" db="EMBL/GenBank/DDBJ databases">
        <authorList>
            <person name="Chiriac C."/>
            <person name="Salcher M."/>
            <person name="Ghai R."/>
            <person name="Kavagutti S V."/>
        </authorList>
    </citation>
    <scope>NUCLEOTIDE SEQUENCE</scope>
</reference>
<sequence length="204" mass="23001">MLITREQLAKFFDHTPAATIDTFLDPLNKTMEHFQINTPQRIAMFLAQIGHESGGLKFVEENLNYRADRLPVVFPKYFRDVDPNQYGRNPEKIANRVYGNRMGNGPESSGDGWRYRGRGLIQLTGHDNYARFAQDMGMTVEDAVEYLKTPEGAAMSAGWFWGKNNLNATADTGDIVANTRRINGGTIGLADRQAHYQEALHIFS</sequence>
<gene>
    <name evidence="1" type="ORF">UFOVP395_184</name>
</gene>
<protein>
    <submittedName>
        <fullName evidence="1">COG3179 Predicted chitinase</fullName>
    </submittedName>
</protein>
<proteinExistence type="predicted"/>
<accession>A0A6J5MAW8</accession>
<evidence type="ECO:0000313" key="1">
    <source>
        <dbReference type="EMBL" id="CAB4140849.1"/>
    </source>
</evidence>
<name>A0A6J5MAW8_9CAUD</name>
<dbReference type="PANTHER" id="PTHR34408">
    <property type="entry name" value="FAMILY PROTEIN, PUTATIVE-RELATED"/>
    <property type="match status" value="1"/>
</dbReference>
<dbReference type="PANTHER" id="PTHR34408:SF1">
    <property type="entry name" value="GLYCOSYL HYDROLASE FAMILY 19 DOMAIN-CONTAINING PROTEIN HI_1415"/>
    <property type="match status" value="1"/>
</dbReference>
<dbReference type="Gene3D" id="1.10.530.10">
    <property type="match status" value="1"/>
</dbReference>